<dbReference type="GO" id="GO:0015833">
    <property type="term" value="P:peptide transport"/>
    <property type="evidence" value="ECO:0007669"/>
    <property type="project" value="InterPro"/>
</dbReference>
<dbReference type="EMBL" id="JAERWK010000016">
    <property type="protein sequence ID" value="MBM9468320.1"/>
    <property type="molecule type" value="Genomic_DNA"/>
</dbReference>
<dbReference type="InterPro" id="IPR003593">
    <property type="entry name" value="AAA+_ATPase"/>
</dbReference>
<reference evidence="5" key="1">
    <citation type="submission" date="2021-01" db="EMBL/GenBank/DDBJ databases">
        <title>YIM 132084 draft genome.</title>
        <authorList>
            <person name="An D."/>
        </authorList>
    </citation>
    <scope>NUCLEOTIDE SEQUENCE</scope>
    <source>
        <strain evidence="5">YIM 132084</strain>
    </source>
</reference>
<evidence type="ECO:0000256" key="3">
    <source>
        <dbReference type="ARBA" id="ARBA00022840"/>
    </source>
</evidence>
<dbReference type="SMART" id="SM00382">
    <property type="entry name" value="AAA"/>
    <property type="match status" value="1"/>
</dbReference>
<protein>
    <submittedName>
        <fullName evidence="5">ABC transporter ATP-binding protein</fullName>
    </submittedName>
</protein>
<dbReference type="InterPro" id="IPR013563">
    <property type="entry name" value="Oligopep_ABC_C"/>
</dbReference>
<dbReference type="SUPFAM" id="SSF52540">
    <property type="entry name" value="P-loop containing nucleoside triphosphate hydrolases"/>
    <property type="match status" value="1"/>
</dbReference>
<dbReference type="PANTHER" id="PTHR43776">
    <property type="entry name" value="TRANSPORT ATP-BINDING PROTEIN"/>
    <property type="match status" value="1"/>
</dbReference>
<gene>
    <name evidence="5" type="ORF">JL106_13625</name>
</gene>
<dbReference type="Gene3D" id="3.40.50.300">
    <property type="entry name" value="P-loop containing nucleotide triphosphate hydrolases"/>
    <property type="match status" value="1"/>
</dbReference>
<keyword evidence="1" id="KW-0813">Transport</keyword>
<dbReference type="CDD" id="cd03257">
    <property type="entry name" value="ABC_NikE_OppD_transporters"/>
    <property type="match status" value="1"/>
</dbReference>
<dbReference type="GO" id="GO:0016887">
    <property type="term" value="F:ATP hydrolysis activity"/>
    <property type="evidence" value="ECO:0007669"/>
    <property type="project" value="InterPro"/>
</dbReference>
<evidence type="ECO:0000256" key="2">
    <source>
        <dbReference type="ARBA" id="ARBA00022741"/>
    </source>
</evidence>
<name>A0A938YIB6_9ACTN</name>
<keyword evidence="6" id="KW-1185">Reference proteome</keyword>
<dbReference type="InterPro" id="IPR027417">
    <property type="entry name" value="P-loop_NTPase"/>
</dbReference>
<dbReference type="Pfam" id="PF08352">
    <property type="entry name" value="oligo_HPY"/>
    <property type="match status" value="1"/>
</dbReference>
<dbReference type="Pfam" id="PF00005">
    <property type="entry name" value="ABC_tran"/>
    <property type="match status" value="1"/>
</dbReference>
<feature type="domain" description="ABC transporter" evidence="4">
    <location>
        <begin position="6"/>
        <end position="251"/>
    </location>
</feature>
<dbReference type="AlphaFoldDB" id="A0A938YIB6"/>
<dbReference type="Proteomes" id="UP000663792">
    <property type="component" value="Unassembled WGS sequence"/>
</dbReference>
<dbReference type="PROSITE" id="PS50893">
    <property type="entry name" value="ABC_TRANSPORTER_2"/>
    <property type="match status" value="1"/>
</dbReference>
<evidence type="ECO:0000313" key="5">
    <source>
        <dbReference type="EMBL" id="MBM9468320.1"/>
    </source>
</evidence>
<sequence>MPDEVLTVRDLVVSLGRGRARREVLHGASLTVRRGRIVALIGETGSGKTTLARTVLGLVSPDSGEIRVDGRLVSGLSGAELRTFRRSGQVQYVFQDPLQSLDPDLSVGDSIAEGLLARGEGNAAARTDAVADALRLVGLPVELASRLPGEISGGQRQRVTIARAMVLGPELVLLDEPVSALDAANRVQILDLLQRLRAERNVGMLFISHDLGSVAGISDEVAVLYRGEIVEVGTTRQVLTDPQHPYTQLLVGSAPTLHGEGLSRSERERLRALLPA</sequence>
<dbReference type="InterPro" id="IPR050319">
    <property type="entry name" value="ABC_transp_ATP-bind"/>
</dbReference>
<evidence type="ECO:0000259" key="4">
    <source>
        <dbReference type="PROSITE" id="PS50893"/>
    </source>
</evidence>
<accession>A0A938YIB6</accession>
<dbReference type="GO" id="GO:0005524">
    <property type="term" value="F:ATP binding"/>
    <property type="evidence" value="ECO:0007669"/>
    <property type="project" value="UniProtKB-KW"/>
</dbReference>
<keyword evidence="2" id="KW-0547">Nucleotide-binding</keyword>
<keyword evidence="3 5" id="KW-0067">ATP-binding</keyword>
<dbReference type="InterPro" id="IPR017871">
    <property type="entry name" value="ABC_transporter-like_CS"/>
</dbReference>
<dbReference type="PROSITE" id="PS00211">
    <property type="entry name" value="ABC_TRANSPORTER_1"/>
    <property type="match status" value="1"/>
</dbReference>
<dbReference type="InterPro" id="IPR003439">
    <property type="entry name" value="ABC_transporter-like_ATP-bd"/>
</dbReference>
<comment type="caution">
    <text evidence="5">The sequence shown here is derived from an EMBL/GenBank/DDBJ whole genome shotgun (WGS) entry which is preliminary data.</text>
</comment>
<dbReference type="GO" id="GO:0055085">
    <property type="term" value="P:transmembrane transport"/>
    <property type="evidence" value="ECO:0007669"/>
    <property type="project" value="UniProtKB-ARBA"/>
</dbReference>
<proteinExistence type="predicted"/>
<organism evidence="5 6">
    <name type="scientific">Nakamurella leprariae</name>
    <dbReference type="NCBI Taxonomy" id="2803911"/>
    <lineage>
        <taxon>Bacteria</taxon>
        <taxon>Bacillati</taxon>
        <taxon>Actinomycetota</taxon>
        <taxon>Actinomycetes</taxon>
        <taxon>Nakamurellales</taxon>
        <taxon>Nakamurellaceae</taxon>
        <taxon>Nakamurella</taxon>
    </lineage>
</organism>
<evidence type="ECO:0000313" key="6">
    <source>
        <dbReference type="Proteomes" id="UP000663792"/>
    </source>
</evidence>
<evidence type="ECO:0000256" key="1">
    <source>
        <dbReference type="ARBA" id="ARBA00022448"/>
    </source>
</evidence>